<reference evidence="2 3" key="1">
    <citation type="journal article" date="2015" name="Parasitol. Res.">
        <title>Viruses in close associations with free-living amoebae.</title>
        <authorList>
            <person name="Scheid P."/>
        </authorList>
    </citation>
    <scope>NUCLEOTIDE SEQUENCE [LARGE SCALE GENOMIC DNA]</scope>
    <source>
        <strain evidence="2">KlaHel</strain>
    </source>
</reference>
<evidence type="ECO:0000313" key="2">
    <source>
        <dbReference type="EMBL" id="AJF97282.1"/>
    </source>
</evidence>
<feature type="compositionally biased region" description="Polar residues" evidence="1">
    <location>
        <begin position="116"/>
        <end position="127"/>
    </location>
</feature>
<dbReference type="EMBL" id="KP136319">
    <property type="protein sequence ID" value="AJF97282.1"/>
    <property type="molecule type" value="Genomic_DNA"/>
</dbReference>
<evidence type="ECO:0000256" key="1">
    <source>
        <dbReference type="SAM" id="MobiDB-lite"/>
    </source>
</evidence>
<proteinExistence type="predicted"/>
<dbReference type="RefSeq" id="YP_009119517.1">
    <property type="nucleotide sequence ID" value="NC_026440.1"/>
</dbReference>
<accession>A0A0B5JCE2</accession>
<dbReference type="Proteomes" id="UP000202511">
    <property type="component" value="Segment"/>
</dbReference>
<dbReference type="GeneID" id="23462199"/>
<feature type="compositionally biased region" description="Basic and acidic residues" evidence="1">
    <location>
        <begin position="98"/>
        <end position="110"/>
    </location>
</feature>
<evidence type="ECO:0000313" key="3">
    <source>
        <dbReference type="Proteomes" id="UP000202511"/>
    </source>
</evidence>
<feature type="region of interest" description="Disordered" evidence="1">
    <location>
        <begin position="95"/>
        <end position="169"/>
    </location>
</feature>
<sequence length="169" mass="18449">MHSLHWTTTGHTPCAPFFCLFHWPFLFSHNFSYCRAAIVAVAFFCTPRARARPLASLGLCTDPVDGLASPEKFCAGRPCPAALFVHHCGICASGGAHRPSDPTRRADHGSVRRRGSPTTAVLRQQSGPLPAEMPDMTAWRTKVMEKKRSGNKSPRSTAQDPHAATPIKM</sequence>
<dbReference type="KEGG" id="vg:23462199"/>
<name>A0A0B5JCE2_9VIRU</name>
<organism evidence="2 3">
    <name type="scientific">Pandoravirus inopinatum</name>
    <dbReference type="NCBI Taxonomy" id="1605721"/>
    <lineage>
        <taxon>Viruses</taxon>
        <taxon>Pandoravirus</taxon>
    </lineage>
</organism>
<protein>
    <submittedName>
        <fullName evidence="2">Uncharacterized protein</fullName>
    </submittedName>
</protein>